<reference evidence="1 2" key="1">
    <citation type="submission" date="2018-05" db="EMBL/GenBank/DDBJ databases">
        <title>Mucilaginibacter hurinus sp. nov., isolated from briquette warehouse soil.</title>
        <authorList>
            <person name="Choi L."/>
        </authorList>
    </citation>
    <scope>NUCLEOTIDE SEQUENCE [LARGE SCALE GENOMIC DNA]</scope>
    <source>
        <strain evidence="1 2">ZR32</strain>
    </source>
</reference>
<organism evidence="1 2">
    <name type="scientific">Mucilaginibacter hurinus</name>
    <dbReference type="NCBI Taxonomy" id="2201324"/>
    <lineage>
        <taxon>Bacteria</taxon>
        <taxon>Pseudomonadati</taxon>
        <taxon>Bacteroidota</taxon>
        <taxon>Sphingobacteriia</taxon>
        <taxon>Sphingobacteriales</taxon>
        <taxon>Sphingobacteriaceae</taxon>
        <taxon>Mucilaginibacter</taxon>
    </lineage>
</organism>
<keyword evidence="2" id="KW-1185">Reference proteome</keyword>
<evidence type="ECO:0000313" key="1">
    <source>
        <dbReference type="EMBL" id="RCH55211.1"/>
    </source>
</evidence>
<evidence type="ECO:0000313" key="2">
    <source>
        <dbReference type="Proteomes" id="UP000253209"/>
    </source>
</evidence>
<gene>
    <name evidence="1" type="ORF">DJ568_08470</name>
</gene>
<proteinExistence type="predicted"/>
<dbReference type="OrthoDB" id="9776971at2"/>
<dbReference type="GO" id="GO:0016787">
    <property type="term" value="F:hydrolase activity"/>
    <property type="evidence" value="ECO:0007669"/>
    <property type="project" value="UniProtKB-KW"/>
</dbReference>
<dbReference type="AlphaFoldDB" id="A0A367GR93"/>
<comment type="caution">
    <text evidence="1">The sequence shown here is derived from an EMBL/GenBank/DDBJ whole genome shotgun (WGS) entry which is preliminary data.</text>
</comment>
<dbReference type="SUPFAM" id="SSF51445">
    <property type="entry name" value="(Trans)glycosidases"/>
    <property type="match status" value="1"/>
</dbReference>
<protein>
    <submittedName>
        <fullName evidence="1">Glycosyl hydrolase family 39</fullName>
    </submittedName>
</protein>
<accession>A0A367GR93</accession>
<name>A0A367GR93_9SPHI</name>
<dbReference type="Proteomes" id="UP000253209">
    <property type="component" value="Unassembled WGS sequence"/>
</dbReference>
<sequence>MLVVVNAKLRKGSNMYDGAYKALRDVRVEHARFLAWYPYPKLSVAELQPPDGKRTYWDFSLIDPLVFDFLNASKGHVTHIDFSTIPQWMFKTTKPVPYPADPDEIAFNYTGGSEFRDSTLKEVTDYFVRVFSWYTQGGFTDELGKYHKSGHYLKIPYWEILNEPELEHHIKPQLYTRLYDSIVTALRKLSPETKFVGMSSVDYKNPTFFEYFLNPKNHKPGVPIDMISYHFYAGGSVKQPFEHFQYSYYDRVDHFVTSVKYIESIRKRLNPNVKVTLNELGTFLTDEMRKKPIPASYWNLASAVYAYMFIELNKLGIDVISSSQLVGYPGQYPDVSMMNWENAKPNARYWTLKLINDNFGPGDKLIEPELEWNELDYAYQAFITPKGKKLLIVNKRNTNTVIKLPVDFKRAKVSTVDDISGENAAITSTLAQDNVLDMKPNAVSVLTINK</sequence>
<keyword evidence="1" id="KW-0378">Hydrolase</keyword>
<dbReference type="Gene3D" id="3.20.20.80">
    <property type="entry name" value="Glycosidases"/>
    <property type="match status" value="1"/>
</dbReference>
<dbReference type="InterPro" id="IPR017853">
    <property type="entry name" value="GH"/>
</dbReference>
<dbReference type="EMBL" id="QGDC01000004">
    <property type="protein sequence ID" value="RCH55211.1"/>
    <property type="molecule type" value="Genomic_DNA"/>
</dbReference>